<evidence type="ECO:0000256" key="2">
    <source>
        <dbReference type="SAM" id="Phobius"/>
    </source>
</evidence>
<organism evidence="4">
    <name type="scientific">Kallithea virus</name>
    <dbReference type="NCBI Taxonomy" id="1654582"/>
    <lineage>
        <taxon>Viruses</taxon>
        <taxon>Viruses incertae sedis</taxon>
        <taxon>Naldaviricetes</taxon>
        <taxon>Lefavirales</taxon>
        <taxon>Nudiviridae</taxon>
        <taxon>Alphanudivirus</taxon>
        <taxon>Alphanudivirus dromelanogasteris</taxon>
    </lineage>
</organism>
<feature type="compositionally biased region" description="Basic and acidic residues" evidence="1">
    <location>
        <begin position="384"/>
        <end position="395"/>
    </location>
</feature>
<keyword evidence="2" id="KW-1133">Transmembrane helix</keyword>
<feature type="transmembrane region" description="Helical" evidence="2">
    <location>
        <begin position="662"/>
        <end position="681"/>
    </location>
</feature>
<sequence length="731" mass="83439">MATYTLTDIANAQMFSKTNYTIRVIRRMAEKYPHIGTWIEYNIRDATMDDYYIPANLRNSCKMIDVKIPESLCSRLSCNAMKEKSKCTPEEEASYYRVGDDGFDLQCQPACYNTIKEPINTKTNNPRPQMPTLIWNTQQNACRLVDTSTMAWLEKPFYRSDTKYEKRKNDMPTGFSRTIDTVNPFGTGVTYKLNNTYCEYYDKILNDEGMCDESKLDSVLNVVIGMGTINAAASGIRVLTNNGIPFPLPQNLPPMPEQLDPKFKLDVWKATINDKFILPELIDTTPQAPDSKLIDEHTDAANREFKNFYHNDHEISKDVAKRRHAEIHGNYKISNFTRLKMGLPTEDIEDVHIMHSSEFKFKNPEEIIIDAEEKHAPKLRRQKRNADGIPKDGKDGLNNQQEPSKRHPVVERIMMILQGLLKSLFNGNLAKVHYANKLVSYMFKKLKSTCVRITERLTVFLGKGLLKLSGSIGERVFGTGLMNVVVRVVGRTVVNLAAKSAILLAKIVGAASSVVGWILLGTMLMDFVFLFWDPFGYQNMVPKQFPNEFNRQGEMSLRKLLNQPDLTYTFDHLVAVLFDNQELMVLQIESLTDTLIYLDSLVVNSEGSRIDKGPEIMLDSKNGLDGYNEGVAEAMTERVKYNNTMFHEYNKKFMVRVETNKYLNYAGAITLLTSGVLYLLSFNIICLIFLFIAILLLGIARMGLELDWFVDLMLKYRRNTSIYEPAGFPEI</sequence>
<dbReference type="InterPro" id="IPR013613">
    <property type="entry name" value="Baculo_p74_N"/>
</dbReference>
<dbReference type="InterPro" id="IPR007663">
    <property type="entry name" value="Baculo_p74"/>
</dbReference>
<evidence type="ECO:0000259" key="3">
    <source>
        <dbReference type="Pfam" id="PF08404"/>
    </source>
</evidence>
<dbReference type="EMBL" id="KP714101">
    <property type="protein sequence ID" value="AKH40334.1"/>
    <property type="molecule type" value="Genomic_DNA"/>
</dbReference>
<dbReference type="Pfam" id="PF04583">
    <property type="entry name" value="Baculo_p74"/>
    <property type="match status" value="1"/>
</dbReference>
<evidence type="ECO:0000256" key="1">
    <source>
        <dbReference type="SAM" id="MobiDB-lite"/>
    </source>
</evidence>
<protein>
    <submittedName>
        <fullName evidence="4">Putative p74 protein</fullName>
    </submittedName>
</protein>
<feature type="transmembrane region" description="Helical" evidence="2">
    <location>
        <begin position="514"/>
        <end position="532"/>
    </location>
</feature>
<feature type="domain" description="Baculoviridae p74 N-terminal" evidence="3">
    <location>
        <begin position="7"/>
        <end position="270"/>
    </location>
</feature>
<keyword evidence="2" id="KW-0472">Membrane</keyword>
<name>A0A0F7KMU3_9VIRU</name>
<evidence type="ECO:0000313" key="4">
    <source>
        <dbReference type="EMBL" id="AKH40334.1"/>
    </source>
</evidence>
<proteinExistence type="predicted"/>
<feature type="region of interest" description="Disordered" evidence="1">
    <location>
        <begin position="375"/>
        <end position="405"/>
    </location>
</feature>
<dbReference type="GO" id="GO:0019058">
    <property type="term" value="P:viral life cycle"/>
    <property type="evidence" value="ECO:0007669"/>
    <property type="project" value="InterPro"/>
</dbReference>
<dbReference type="Pfam" id="PF08404">
    <property type="entry name" value="Baculo_p74_N"/>
    <property type="match status" value="1"/>
</dbReference>
<accession>A0A0F7KMU3</accession>
<feature type="transmembrane region" description="Helical" evidence="2">
    <location>
        <begin position="687"/>
        <end position="710"/>
    </location>
</feature>
<reference evidence="4" key="1">
    <citation type="journal article" date="2015" name="PLoS Biol.">
        <title>The Discovery, Distribution, and Evolution of Viruses Associated with Drosophila melanogaster.</title>
        <authorList>
            <person name="Webster C.L."/>
            <person name="Waldron F.M."/>
            <person name="Robertson S."/>
            <person name="Crowson D."/>
            <person name="Ferrari G."/>
            <person name="Quintana J.F."/>
            <person name="Brouqui J.M."/>
            <person name="Bayne E.H."/>
            <person name="Longdon B."/>
            <person name="Buck A.H."/>
            <person name="Lazzaro B.P."/>
            <person name="Akorli J."/>
            <person name="Haddrill P.R."/>
            <person name="Obbard D.J."/>
        </authorList>
    </citation>
    <scope>NUCLEOTIDE SEQUENCE</scope>
</reference>
<keyword evidence="2" id="KW-0812">Transmembrane</keyword>